<reference evidence="1" key="1">
    <citation type="submission" date="2021-03" db="EMBL/GenBank/DDBJ databases">
        <title>Streptomyces strains.</title>
        <authorList>
            <person name="Lund M.B."/>
            <person name="Toerring T."/>
        </authorList>
    </citation>
    <scope>NUCLEOTIDE SEQUENCE</scope>
    <source>
        <strain evidence="1">JCM 4242</strain>
    </source>
</reference>
<dbReference type="Proteomes" id="UP000664781">
    <property type="component" value="Unassembled WGS sequence"/>
</dbReference>
<keyword evidence="2" id="KW-1185">Reference proteome</keyword>
<evidence type="ECO:0000313" key="1">
    <source>
        <dbReference type="EMBL" id="MBO0657158.1"/>
    </source>
</evidence>
<dbReference type="AlphaFoldDB" id="A0A939FSM8"/>
<evidence type="ECO:0000313" key="2">
    <source>
        <dbReference type="Proteomes" id="UP000664781"/>
    </source>
</evidence>
<dbReference type="EMBL" id="JAFMOF010000006">
    <property type="protein sequence ID" value="MBO0657158.1"/>
    <property type="molecule type" value="Genomic_DNA"/>
</dbReference>
<comment type="caution">
    <text evidence="1">The sequence shown here is derived from an EMBL/GenBank/DDBJ whole genome shotgun (WGS) entry which is preliminary data.</text>
</comment>
<gene>
    <name evidence="1" type="ORF">J1792_31905</name>
</gene>
<protein>
    <submittedName>
        <fullName evidence="1">Uncharacterized protein</fullName>
    </submittedName>
</protein>
<sequence>MRPARPSANLLAGLAAAHHAPGDARLSLAGPGATPVTGNLYRALPRGHHLTGTCRVLRSLGFTSLRSGEQHPAGDGRVLTDEQ</sequence>
<organism evidence="1 2">
    <name type="scientific">Streptomyces triculaminicus</name>
    <dbReference type="NCBI Taxonomy" id="2816232"/>
    <lineage>
        <taxon>Bacteria</taxon>
        <taxon>Bacillati</taxon>
        <taxon>Actinomycetota</taxon>
        <taxon>Actinomycetes</taxon>
        <taxon>Kitasatosporales</taxon>
        <taxon>Streptomycetaceae</taxon>
        <taxon>Streptomyces</taxon>
    </lineage>
</organism>
<accession>A0A939FSM8</accession>
<name>A0A939FSM8_9ACTN</name>
<dbReference type="RefSeq" id="WP_143587539.1">
    <property type="nucleotide sequence ID" value="NZ_JAFMOF010000006.1"/>
</dbReference>
<proteinExistence type="predicted"/>